<feature type="domain" description="Homeobox" evidence="5">
    <location>
        <begin position="35"/>
        <end position="82"/>
    </location>
</feature>
<dbReference type="Pfam" id="PF00046">
    <property type="entry name" value="Homeodomain"/>
    <property type="match status" value="1"/>
</dbReference>
<dbReference type="InterPro" id="IPR001356">
    <property type="entry name" value="HD"/>
</dbReference>
<dbReference type="Gene3D" id="1.10.10.60">
    <property type="entry name" value="Homeodomain-like"/>
    <property type="match status" value="1"/>
</dbReference>
<dbReference type="PANTHER" id="PTHR24329">
    <property type="entry name" value="HOMEOBOX PROTEIN ARISTALESS"/>
    <property type="match status" value="1"/>
</dbReference>
<comment type="subcellular location">
    <subcellularLocation>
        <location evidence="1 2 3">Nucleus</location>
    </subcellularLocation>
</comment>
<keyword evidence="7" id="KW-1185">Reference proteome</keyword>
<protein>
    <submittedName>
        <fullName evidence="6">Paired box 6 protein</fullName>
    </submittedName>
</protein>
<proteinExistence type="predicted"/>
<evidence type="ECO:0000313" key="6">
    <source>
        <dbReference type="EMBL" id="GFR67184.1"/>
    </source>
</evidence>
<evidence type="ECO:0000256" key="1">
    <source>
        <dbReference type="ARBA" id="ARBA00004123"/>
    </source>
</evidence>
<keyword evidence="2 3" id="KW-0539">Nucleus</keyword>
<evidence type="ECO:0000256" key="3">
    <source>
        <dbReference type="RuleBase" id="RU000682"/>
    </source>
</evidence>
<evidence type="ECO:0000313" key="7">
    <source>
        <dbReference type="Proteomes" id="UP000762676"/>
    </source>
</evidence>
<evidence type="ECO:0000259" key="5">
    <source>
        <dbReference type="PROSITE" id="PS50071"/>
    </source>
</evidence>
<feature type="region of interest" description="Disordered" evidence="4">
    <location>
        <begin position="1"/>
        <end position="26"/>
    </location>
</feature>
<keyword evidence="2 3" id="KW-0238">DNA-binding</keyword>
<evidence type="ECO:0000256" key="4">
    <source>
        <dbReference type="SAM" id="MobiDB-lite"/>
    </source>
</evidence>
<dbReference type="PROSITE" id="PS50071">
    <property type="entry name" value="HOMEOBOX_2"/>
    <property type="match status" value="1"/>
</dbReference>
<dbReference type="GO" id="GO:0000981">
    <property type="term" value="F:DNA-binding transcription factor activity, RNA polymerase II-specific"/>
    <property type="evidence" value="ECO:0007669"/>
    <property type="project" value="TreeGrafter"/>
</dbReference>
<evidence type="ECO:0000256" key="2">
    <source>
        <dbReference type="PROSITE-ProRule" id="PRU00108"/>
    </source>
</evidence>
<dbReference type="PANTHER" id="PTHR24329:SF543">
    <property type="entry name" value="FI01017P-RELATED"/>
    <property type="match status" value="1"/>
</dbReference>
<dbReference type="EMBL" id="BMAT01007586">
    <property type="protein sequence ID" value="GFR67184.1"/>
    <property type="molecule type" value="Genomic_DNA"/>
</dbReference>
<gene>
    <name evidence="6" type="ORF">ElyMa_003699300</name>
</gene>
<organism evidence="6 7">
    <name type="scientific">Elysia marginata</name>
    <dbReference type="NCBI Taxonomy" id="1093978"/>
    <lineage>
        <taxon>Eukaryota</taxon>
        <taxon>Metazoa</taxon>
        <taxon>Spiralia</taxon>
        <taxon>Lophotrochozoa</taxon>
        <taxon>Mollusca</taxon>
        <taxon>Gastropoda</taxon>
        <taxon>Heterobranchia</taxon>
        <taxon>Euthyneura</taxon>
        <taxon>Panpulmonata</taxon>
        <taxon>Sacoglossa</taxon>
        <taxon>Placobranchoidea</taxon>
        <taxon>Plakobranchidae</taxon>
        <taxon>Elysia</taxon>
    </lineage>
</organism>
<dbReference type="InterPro" id="IPR050649">
    <property type="entry name" value="Paired_Homeobox_TFs"/>
</dbReference>
<dbReference type="Proteomes" id="UP000762676">
    <property type="component" value="Unassembled WGS sequence"/>
</dbReference>
<dbReference type="InterPro" id="IPR009057">
    <property type="entry name" value="Homeodomain-like_sf"/>
</dbReference>
<reference evidence="6 7" key="1">
    <citation type="journal article" date="2021" name="Elife">
        <title>Chloroplast acquisition without the gene transfer in kleptoplastic sea slugs, Plakobranchus ocellatus.</title>
        <authorList>
            <person name="Maeda T."/>
            <person name="Takahashi S."/>
            <person name="Yoshida T."/>
            <person name="Shimamura S."/>
            <person name="Takaki Y."/>
            <person name="Nagai Y."/>
            <person name="Toyoda A."/>
            <person name="Suzuki Y."/>
            <person name="Arimoto A."/>
            <person name="Ishii H."/>
            <person name="Satoh N."/>
            <person name="Nishiyama T."/>
            <person name="Hasebe M."/>
            <person name="Maruyama T."/>
            <person name="Minagawa J."/>
            <person name="Obokata J."/>
            <person name="Shigenobu S."/>
        </authorList>
    </citation>
    <scope>NUCLEOTIDE SEQUENCE [LARGE SCALE GENOMIC DNA]</scope>
</reference>
<name>A0AAV4F1M9_9GAST</name>
<sequence length="90" mass="10172">MSAAEAEEEREKMDSPESDGAINVSDPYLDCDGVQKLRRNRTTFSPSQLEILEREFLKTHYPGVTTREVLASKTGLSEARVQFRQRGTPL</sequence>
<accession>A0AAV4F1M9</accession>
<dbReference type="SMART" id="SM00389">
    <property type="entry name" value="HOX"/>
    <property type="match status" value="1"/>
</dbReference>
<dbReference type="SUPFAM" id="SSF46689">
    <property type="entry name" value="Homeodomain-like"/>
    <property type="match status" value="1"/>
</dbReference>
<keyword evidence="2 3" id="KW-0371">Homeobox</keyword>
<dbReference type="GO" id="GO:0000977">
    <property type="term" value="F:RNA polymerase II transcription regulatory region sequence-specific DNA binding"/>
    <property type="evidence" value="ECO:0007669"/>
    <property type="project" value="TreeGrafter"/>
</dbReference>
<dbReference type="AlphaFoldDB" id="A0AAV4F1M9"/>
<feature type="DNA-binding region" description="Homeobox" evidence="2">
    <location>
        <begin position="37"/>
        <end position="83"/>
    </location>
</feature>
<comment type="caution">
    <text evidence="6">The sequence shown here is derived from an EMBL/GenBank/DDBJ whole genome shotgun (WGS) entry which is preliminary data.</text>
</comment>
<dbReference type="GO" id="GO:0005634">
    <property type="term" value="C:nucleus"/>
    <property type="evidence" value="ECO:0007669"/>
    <property type="project" value="UniProtKB-SubCell"/>
</dbReference>
<dbReference type="CDD" id="cd00086">
    <property type="entry name" value="homeodomain"/>
    <property type="match status" value="1"/>
</dbReference>